<dbReference type="InterPro" id="IPR041664">
    <property type="entry name" value="AAA_16"/>
</dbReference>
<dbReference type="EMBL" id="BLAE01000109">
    <property type="protein sequence ID" value="GES16647.1"/>
    <property type="molecule type" value="Genomic_DNA"/>
</dbReference>
<dbReference type="Proteomes" id="UP000331127">
    <property type="component" value="Unassembled WGS sequence"/>
</dbReference>
<dbReference type="Pfam" id="PF13191">
    <property type="entry name" value="AAA_16"/>
    <property type="match status" value="1"/>
</dbReference>
<evidence type="ECO:0000313" key="3">
    <source>
        <dbReference type="Proteomes" id="UP000331127"/>
    </source>
</evidence>
<gene>
    <name evidence="2" type="ORF">Amac_102450</name>
</gene>
<dbReference type="RefSeq" id="WP_170323067.1">
    <property type="nucleotide sequence ID" value="NZ_BAAAHL010000024.1"/>
</dbReference>
<name>A0A5M3X4J6_9ACTN</name>
<accession>A0A5M3X4J6</accession>
<evidence type="ECO:0000259" key="1">
    <source>
        <dbReference type="Pfam" id="PF13191"/>
    </source>
</evidence>
<dbReference type="SUPFAM" id="SSF52540">
    <property type="entry name" value="P-loop containing nucleoside triphosphate hydrolases"/>
    <property type="match status" value="1"/>
</dbReference>
<protein>
    <recommendedName>
        <fullName evidence="1">Orc1-like AAA ATPase domain-containing protein</fullName>
    </recommendedName>
</protein>
<feature type="domain" description="Orc1-like AAA ATPase" evidence="1">
    <location>
        <begin position="6"/>
        <end position="156"/>
    </location>
</feature>
<dbReference type="InterPro" id="IPR027417">
    <property type="entry name" value="P-loop_NTPase"/>
</dbReference>
<dbReference type="AlphaFoldDB" id="A0A5M3X4J6"/>
<organism evidence="2 3">
    <name type="scientific">Acrocarpospora macrocephala</name>
    <dbReference type="NCBI Taxonomy" id="150177"/>
    <lineage>
        <taxon>Bacteria</taxon>
        <taxon>Bacillati</taxon>
        <taxon>Actinomycetota</taxon>
        <taxon>Actinomycetes</taxon>
        <taxon>Streptosporangiales</taxon>
        <taxon>Streptosporangiaceae</taxon>
        <taxon>Acrocarpospora</taxon>
    </lineage>
</organism>
<proteinExistence type="predicted"/>
<comment type="caution">
    <text evidence="2">The sequence shown here is derived from an EMBL/GenBank/DDBJ whole genome shotgun (WGS) entry which is preliminary data.</text>
</comment>
<keyword evidence="3" id="KW-1185">Reference proteome</keyword>
<sequence>MCADIVGLQAELQAVAGFLDSIAVRSAALVLEGEAGIGKTTLWLAAGEEARRRGFCVLTTAPGTAEAQLSYASLADLLTHVESSVFATLPEPRRRAIDILLLRDGADDVLTDRRATGAGLLSVIERLADKGPVLLAIDDLQWVDSSSAGAIQFAVRWLRGRVGMLATLRTEDQTEGWAREHGAPGSWLRLLDPDASHRLRVGPLGPAVLHGVLHGLIGRSAGRAGNEPE</sequence>
<dbReference type="Gene3D" id="3.40.50.300">
    <property type="entry name" value="P-loop containing nucleotide triphosphate hydrolases"/>
    <property type="match status" value="1"/>
</dbReference>
<reference evidence="2 3" key="1">
    <citation type="submission" date="2019-10" db="EMBL/GenBank/DDBJ databases">
        <title>Whole genome shotgun sequence of Acrocarpospora macrocephala NBRC 16266.</title>
        <authorList>
            <person name="Ichikawa N."/>
            <person name="Kimura A."/>
            <person name="Kitahashi Y."/>
            <person name="Komaki H."/>
            <person name="Oguchi A."/>
        </authorList>
    </citation>
    <scope>NUCLEOTIDE SEQUENCE [LARGE SCALE GENOMIC DNA]</scope>
    <source>
        <strain evidence="2 3">NBRC 16266</strain>
    </source>
</reference>
<evidence type="ECO:0000313" key="2">
    <source>
        <dbReference type="EMBL" id="GES16647.1"/>
    </source>
</evidence>